<dbReference type="Pfam" id="PF00753">
    <property type="entry name" value="Lactamase_B"/>
    <property type="match status" value="1"/>
</dbReference>
<evidence type="ECO:0000256" key="2">
    <source>
        <dbReference type="ARBA" id="ARBA00022723"/>
    </source>
</evidence>
<dbReference type="SUPFAM" id="SSF56281">
    <property type="entry name" value="Metallo-hydrolase/oxidoreductase"/>
    <property type="match status" value="1"/>
</dbReference>
<dbReference type="InterPro" id="IPR051013">
    <property type="entry name" value="MBL_superfamily_lactonases"/>
</dbReference>
<dbReference type="PANTHER" id="PTHR42978:SF6">
    <property type="entry name" value="QUORUM-QUENCHING LACTONASE YTNP-RELATED"/>
    <property type="match status" value="1"/>
</dbReference>
<dbReference type="PROSITE" id="PS51318">
    <property type="entry name" value="TAT"/>
    <property type="match status" value="1"/>
</dbReference>
<keyword evidence="3 7" id="KW-0378">Hydrolase</keyword>
<keyword evidence="2" id="KW-0479">Metal-binding</keyword>
<dbReference type="Proteomes" id="UP000476332">
    <property type="component" value="Unassembled WGS sequence"/>
</dbReference>
<evidence type="ECO:0000256" key="4">
    <source>
        <dbReference type="ARBA" id="ARBA00022833"/>
    </source>
</evidence>
<dbReference type="GO" id="GO:0016787">
    <property type="term" value="F:hydrolase activity"/>
    <property type="evidence" value="ECO:0007669"/>
    <property type="project" value="UniProtKB-KW"/>
</dbReference>
<dbReference type="Gene3D" id="3.60.15.10">
    <property type="entry name" value="Ribonuclease Z/Hydroxyacylglutathione hydrolase-like"/>
    <property type="match status" value="1"/>
</dbReference>
<keyword evidence="5" id="KW-0732">Signal</keyword>
<name>A0A6L9MC93_9HYPH</name>
<dbReference type="SMART" id="SM00849">
    <property type="entry name" value="Lactamase_B"/>
    <property type="match status" value="1"/>
</dbReference>
<reference evidence="7 8" key="1">
    <citation type="submission" date="2020-01" db="EMBL/GenBank/DDBJ databases">
        <title>Genomes of bacteria type strains.</title>
        <authorList>
            <person name="Chen J."/>
            <person name="Zhu S."/>
            <person name="Chen J."/>
        </authorList>
    </citation>
    <scope>NUCLEOTIDE SEQUENCE [LARGE SCALE GENOMIC DNA]</scope>
    <source>
        <strain evidence="7 8">KCTC 52919</strain>
    </source>
</reference>
<accession>A0A6L9MC93</accession>
<keyword evidence="8" id="KW-1185">Reference proteome</keyword>
<organism evidence="7 8">
    <name type="scientific">Aurantimonas aggregata</name>
    <dbReference type="NCBI Taxonomy" id="2047720"/>
    <lineage>
        <taxon>Bacteria</taxon>
        <taxon>Pseudomonadati</taxon>
        <taxon>Pseudomonadota</taxon>
        <taxon>Alphaproteobacteria</taxon>
        <taxon>Hyphomicrobiales</taxon>
        <taxon>Aurantimonadaceae</taxon>
        <taxon>Aurantimonas</taxon>
    </lineage>
</organism>
<protein>
    <submittedName>
        <fullName evidence="7">MBL fold metallo-hydrolase</fullName>
    </submittedName>
</protein>
<dbReference type="CDD" id="cd07720">
    <property type="entry name" value="OPHC2-like_MBL-fold"/>
    <property type="match status" value="1"/>
</dbReference>
<dbReference type="PANTHER" id="PTHR42978">
    <property type="entry name" value="QUORUM-QUENCHING LACTONASE YTNP-RELATED-RELATED"/>
    <property type="match status" value="1"/>
</dbReference>
<feature type="chain" id="PRO_5026889887" evidence="5">
    <location>
        <begin position="29"/>
        <end position="324"/>
    </location>
</feature>
<evidence type="ECO:0000256" key="5">
    <source>
        <dbReference type="SAM" id="SignalP"/>
    </source>
</evidence>
<evidence type="ECO:0000313" key="7">
    <source>
        <dbReference type="EMBL" id="NDV85290.1"/>
    </source>
</evidence>
<evidence type="ECO:0000313" key="8">
    <source>
        <dbReference type="Proteomes" id="UP000476332"/>
    </source>
</evidence>
<dbReference type="InterPro" id="IPR001279">
    <property type="entry name" value="Metallo-B-lactamas"/>
</dbReference>
<feature type="signal peptide" evidence="5">
    <location>
        <begin position="1"/>
        <end position="28"/>
    </location>
</feature>
<keyword evidence="4" id="KW-0862">Zinc</keyword>
<sequence>MTMSRRTLLAGALAAPVLVKLALVPANAQTAAAGGVSQVVAIQRLKVGEATVTAISDGFLAIETALLSNVTPEAANEILAAAFVPAVSPVITGVNAYVVQMADQTVLIDAGGAGMLPSLGQLMPGLEAAGIAPDAVTAVLLTHLHPDHIGAMLVDGQPAFPNADVHVHEIEAAFWTSADNRNAAPEEFKPFFDAASAVVETYGDRVKTFTGSAEVVPGITARELFGHTPGHCGFLVGSGEDSLLVWGDIVHVAPVQIARPDIGVAFDADPETAIATRQAILAEVATERTRVAGMHISFPGVGHVVKGSQDGTYVFQPSPWTYDL</sequence>
<dbReference type="GO" id="GO:0046872">
    <property type="term" value="F:metal ion binding"/>
    <property type="evidence" value="ECO:0007669"/>
    <property type="project" value="UniProtKB-KW"/>
</dbReference>
<comment type="similarity">
    <text evidence="1">Belongs to the metallo-beta-lactamase superfamily.</text>
</comment>
<dbReference type="InterPro" id="IPR006311">
    <property type="entry name" value="TAT_signal"/>
</dbReference>
<dbReference type="AlphaFoldDB" id="A0A6L9MC93"/>
<dbReference type="EMBL" id="JAAAMJ010000001">
    <property type="protein sequence ID" value="NDV85290.1"/>
    <property type="molecule type" value="Genomic_DNA"/>
</dbReference>
<evidence type="ECO:0000256" key="3">
    <source>
        <dbReference type="ARBA" id="ARBA00022801"/>
    </source>
</evidence>
<dbReference type="RefSeq" id="WP_163042035.1">
    <property type="nucleotide sequence ID" value="NZ_JAAAMJ010000001.1"/>
</dbReference>
<evidence type="ECO:0000256" key="1">
    <source>
        <dbReference type="ARBA" id="ARBA00007749"/>
    </source>
</evidence>
<dbReference type="InterPro" id="IPR036866">
    <property type="entry name" value="RibonucZ/Hydroxyglut_hydro"/>
</dbReference>
<comment type="caution">
    <text evidence="7">The sequence shown here is derived from an EMBL/GenBank/DDBJ whole genome shotgun (WGS) entry which is preliminary data.</text>
</comment>
<evidence type="ECO:0000259" key="6">
    <source>
        <dbReference type="SMART" id="SM00849"/>
    </source>
</evidence>
<feature type="domain" description="Metallo-beta-lactamase" evidence="6">
    <location>
        <begin position="93"/>
        <end position="295"/>
    </location>
</feature>
<gene>
    <name evidence="7" type="ORF">GTW51_01100</name>
</gene>
<proteinExistence type="inferred from homology"/>